<feature type="signal peptide" evidence="6">
    <location>
        <begin position="1"/>
        <end position="35"/>
    </location>
</feature>
<reference evidence="9 10" key="1">
    <citation type="submission" date="2020-04" db="EMBL/GenBank/DDBJ databases">
        <title>Description of novel Gluconacetobacter.</title>
        <authorList>
            <person name="Sombolestani A."/>
        </authorList>
    </citation>
    <scope>NUCLEOTIDE SEQUENCE [LARGE SCALE GENOMIC DNA]</scope>
    <source>
        <strain evidence="9 10">LMG 27725</strain>
    </source>
</reference>
<evidence type="ECO:0000313" key="9">
    <source>
        <dbReference type="EMBL" id="MBB2181027.1"/>
    </source>
</evidence>
<keyword evidence="2 4" id="KW-0472">Membrane</keyword>
<feature type="domain" description="TonB-dependent receptor-like beta-barrel" evidence="7">
    <location>
        <begin position="301"/>
        <end position="734"/>
    </location>
</feature>
<dbReference type="Gene3D" id="2.40.170.20">
    <property type="entry name" value="TonB-dependent receptor, beta-barrel domain"/>
    <property type="match status" value="1"/>
</dbReference>
<evidence type="ECO:0000259" key="8">
    <source>
        <dbReference type="Pfam" id="PF07715"/>
    </source>
</evidence>
<feature type="compositionally biased region" description="Polar residues" evidence="5">
    <location>
        <begin position="55"/>
        <end position="69"/>
    </location>
</feature>
<dbReference type="RefSeq" id="WP_182968755.1">
    <property type="nucleotide sequence ID" value="NZ_BAABGC010000056.1"/>
</dbReference>
<feature type="region of interest" description="Disordered" evidence="5">
    <location>
        <begin position="601"/>
        <end position="627"/>
    </location>
</feature>
<comment type="similarity">
    <text evidence="4">Belongs to the TonB-dependent receptor family.</text>
</comment>
<name>A0A7W4JGV8_9PROT</name>
<accession>A0A7W4JGV8</accession>
<feature type="compositionally biased region" description="Polar residues" evidence="5">
    <location>
        <begin position="601"/>
        <end position="617"/>
    </location>
</feature>
<evidence type="ECO:0000256" key="3">
    <source>
        <dbReference type="ARBA" id="ARBA00023237"/>
    </source>
</evidence>
<protein>
    <submittedName>
        <fullName evidence="9">TonB-dependent receptor plug domain-containing protein</fullName>
    </submittedName>
</protein>
<comment type="caution">
    <text evidence="9">The sequence shown here is derived from an EMBL/GenBank/DDBJ whole genome shotgun (WGS) entry which is preliminary data.</text>
</comment>
<comment type="subcellular location">
    <subcellularLocation>
        <location evidence="1 4">Cell outer membrane</location>
    </subcellularLocation>
</comment>
<dbReference type="Gene3D" id="2.170.130.10">
    <property type="entry name" value="TonB-dependent receptor, plug domain"/>
    <property type="match status" value="1"/>
</dbReference>
<evidence type="ECO:0000259" key="7">
    <source>
        <dbReference type="Pfam" id="PF00593"/>
    </source>
</evidence>
<dbReference type="Pfam" id="PF00593">
    <property type="entry name" value="TonB_dep_Rec_b-barrel"/>
    <property type="match status" value="1"/>
</dbReference>
<dbReference type="InterPro" id="IPR037066">
    <property type="entry name" value="Plug_dom_sf"/>
</dbReference>
<dbReference type="InterPro" id="IPR000531">
    <property type="entry name" value="Beta-barrel_TonB"/>
</dbReference>
<evidence type="ECO:0000256" key="2">
    <source>
        <dbReference type="ARBA" id="ARBA00023136"/>
    </source>
</evidence>
<evidence type="ECO:0000256" key="1">
    <source>
        <dbReference type="ARBA" id="ARBA00004442"/>
    </source>
</evidence>
<sequence>MIARNDRIPSAGRNSRPIHVVNAVALLLWGGTAYAATPNAGDMPPVPPGRGHATPTHSRASAESISVTGSHNVTGGGLMAREVLAKSISSVGQAYIATQNPGANSLQLARQLPGVNVASGSPLGGSNEIHMSSRGLDQPEIGYLLDDVPLNFVLTGNPNIQSWTDSENIERISFAQGASDIQDASYSEVGGSFVLKTRDPSKRFGGFFDASYGSYDTHREFIRLDTGELGNSGVSAYASFSDVMGNNWRGPGGLERRHVDAKLKKVWNDRAFSSIGLTYDNTLLYPYMKPTLALWKQNGISNNYSATYKPGSTNYYRALPYDWVPLELSMHNQVTTGQGDRIEINPYVAISQGYGDSSLLTNPSPNYVGNRRYNETLSGPSETAKGINSASVQRIWDVYEGANMFGVMKRGISTTTVGYWVQNQHGSFGFLTQPVGTNGVALDQTGRTSFVFSDGTRYSTQNASETTLLNSLYISEKISLLQNHLTIEGGFKEVFVNRSYQNYLPGGSNGSMFETRHLPRVQIRWAPNEHHQIFVDGTTNFMLPPGNGFFENWRPASGTKSKAVSIPPDEYSIAEEIGYRYTGAFNATVTFFNANITNRQVTTSTDPTNPNAPTQTVSGGGQTNRGIDGEIGTRRYYGFSAYVSGEYLHASEDNNIPSGGLYLPTRGKSAVRSPKWQLAFTLNYEHGPFFADFDIKHVASQYSTFMNDEKMPAYTIADLGLGYRFKNIGPLRVPEFKLNFSNIGDNHYLAGINSVTGNASGHPTYFVGSGFGMFGTIATGF</sequence>
<proteinExistence type="inferred from homology"/>
<evidence type="ECO:0000256" key="6">
    <source>
        <dbReference type="SAM" id="SignalP"/>
    </source>
</evidence>
<keyword evidence="9" id="KW-0675">Receptor</keyword>
<evidence type="ECO:0000256" key="4">
    <source>
        <dbReference type="RuleBase" id="RU003357"/>
    </source>
</evidence>
<feature type="region of interest" description="Disordered" evidence="5">
    <location>
        <begin position="40"/>
        <end position="69"/>
    </location>
</feature>
<dbReference type="Proteomes" id="UP000525623">
    <property type="component" value="Unassembled WGS sequence"/>
</dbReference>
<dbReference type="GO" id="GO:0009279">
    <property type="term" value="C:cell outer membrane"/>
    <property type="evidence" value="ECO:0007669"/>
    <property type="project" value="UniProtKB-SubCell"/>
</dbReference>
<feature type="chain" id="PRO_5030752835" evidence="6">
    <location>
        <begin position="36"/>
        <end position="781"/>
    </location>
</feature>
<feature type="domain" description="TonB-dependent receptor plug" evidence="8">
    <location>
        <begin position="85"/>
        <end position="181"/>
    </location>
</feature>
<dbReference type="InterPro" id="IPR036942">
    <property type="entry name" value="Beta-barrel_TonB_sf"/>
</dbReference>
<evidence type="ECO:0000313" key="10">
    <source>
        <dbReference type="Proteomes" id="UP000525623"/>
    </source>
</evidence>
<evidence type="ECO:0000256" key="5">
    <source>
        <dbReference type="SAM" id="MobiDB-lite"/>
    </source>
</evidence>
<dbReference type="EMBL" id="JABEQL010000039">
    <property type="protein sequence ID" value="MBB2181027.1"/>
    <property type="molecule type" value="Genomic_DNA"/>
</dbReference>
<keyword evidence="4" id="KW-0798">TonB box</keyword>
<dbReference type="SUPFAM" id="SSF56935">
    <property type="entry name" value="Porins"/>
    <property type="match status" value="1"/>
</dbReference>
<dbReference type="Pfam" id="PF07715">
    <property type="entry name" value="Plug"/>
    <property type="match status" value="1"/>
</dbReference>
<keyword evidence="10" id="KW-1185">Reference proteome</keyword>
<keyword evidence="6" id="KW-0732">Signal</keyword>
<keyword evidence="3" id="KW-0998">Cell outer membrane</keyword>
<dbReference type="InterPro" id="IPR012910">
    <property type="entry name" value="Plug_dom"/>
</dbReference>
<organism evidence="9 10">
    <name type="scientific">Gluconacetobacter tumulicola</name>
    <dbReference type="NCBI Taxonomy" id="1017177"/>
    <lineage>
        <taxon>Bacteria</taxon>
        <taxon>Pseudomonadati</taxon>
        <taxon>Pseudomonadota</taxon>
        <taxon>Alphaproteobacteria</taxon>
        <taxon>Acetobacterales</taxon>
        <taxon>Acetobacteraceae</taxon>
        <taxon>Gluconacetobacter</taxon>
    </lineage>
</organism>
<gene>
    <name evidence="9" type="ORF">HLH29_18025</name>
</gene>
<dbReference type="AlphaFoldDB" id="A0A7W4JGV8"/>